<name>A0A177TLP7_9BASI</name>
<evidence type="ECO:0000313" key="2">
    <source>
        <dbReference type="EMBL" id="KAE8241293.1"/>
    </source>
</evidence>
<evidence type="ECO:0000256" key="1">
    <source>
        <dbReference type="SAM" id="MobiDB-lite"/>
    </source>
</evidence>
<dbReference type="PANTHER" id="PTHR38702">
    <property type="entry name" value="CALPONIN-HOMOLOGY (CH) DOMAIN-CONTAINING PROTEIN"/>
    <property type="match status" value="1"/>
</dbReference>
<reference evidence="2" key="1">
    <citation type="submission" date="2016-04" db="EMBL/GenBank/DDBJ databases">
        <authorList>
            <person name="Nguyen H.D."/>
            <person name="Samba Siva P."/>
            <person name="Cullis J."/>
            <person name="Levesque C.A."/>
            <person name="Hambleton S."/>
        </authorList>
    </citation>
    <scope>NUCLEOTIDE SEQUENCE</scope>
    <source>
        <strain evidence="2">DAOMC 236416</strain>
    </source>
</reference>
<feature type="compositionally biased region" description="Basic and acidic residues" evidence="1">
    <location>
        <begin position="827"/>
        <end position="840"/>
    </location>
</feature>
<comment type="caution">
    <text evidence="2">The sequence shown here is derived from an EMBL/GenBank/DDBJ whole genome shotgun (WGS) entry which is preliminary data.</text>
</comment>
<evidence type="ECO:0008006" key="4">
    <source>
        <dbReference type="Google" id="ProtNLM"/>
    </source>
</evidence>
<feature type="region of interest" description="Disordered" evidence="1">
    <location>
        <begin position="147"/>
        <end position="181"/>
    </location>
</feature>
<reference evidence="2" key="2">
    <citation type="journal article" date="2019" name="IMA Fungus">
        <title>Genome sequencing and comparison of five Tilletia species to identify candidate genes for the detection of regulated species infecting wheat.</title>
        <authorList>
            <person name="Nguyen H.D.T."/>
            <person name="Sultana T."/>
            <person name="Kesanakurti P."/>
            <person name="Hambleton S."/>
        </authorList>
    </citation>
    <scope>NUCLEOTIDE SEQUENCE</scope>
    <source>
        <strain evidence="2">DAOMC 236416</strain>
    </source>
</reference>
<accession>A0A177TLP7</accession>
<feature type="region of interest" description="Disordered" evidence="1">
    <location>
        <begin position="815"/>
        <end position="840"/>
    </location>
</feature>
<protein>
    <recommendedName>
        <fullName evidence="4">Calponin-homology (CH) domain-containing protein</fullName>
    </recommendedName>
</protein>
<feature type="region of interest" description="Disordered" evidence="1">
    <location>
        <begin position="1"/>
        <end position="60"/>
    </location>
</feature>
<organism evidence="2 3">
    <name type="scientific">Tilletia indica</name>
    <dbReference type="NCBI Taxonomy" id="43049"/>
    <lineage>
        <taxon>Eukaryota</taxon>
        <taxon>Fungi</taxon>
        <taxon>Dikarya</taxon>
        <taxon>Basidiomycota</taxon>
        <taxon>Ustilaginomycotina</taxon>
        <taxon>Exobasidiomycetes</taxon>
        <taxon>Tilletiales</taxon>
        <taxon>Tilletiaceae</taxon>
        <taxon>Tilletia</taxon>
    </lineage>
</organism>
<keyword evidence="3" id="KW-1185">Reference proteome</keyword>
<feature type="region of interest" description="Disordered" evidence="1">
    <location>
        <begin position="613"/>
        <end position="645"/>
    </location>
</feature>
<dbReference type="AlphaFoldDB" id="A0A177TLP7"/>
<feature type="region of interest" description="Disordered" evidence="1">
    <location>
        <begin position="481"/>
        <end position="515"/>
    </location>
</feature>
<dbReference type="Proteomes" id="UP000077521">
    <property type="component" value="Unassembled WGS sequence"/>
</dbReference>
<feature type="region of interest" description="Disordered" evidence="1">
    <location>
        <begin position="540"/>
        <end position="574"/>
    </location>
</feature>
<feature type="region of interest" description="Disordered" evidence="1">
    <location>
        <begin position="340"/>
        <end position="370"/>
    </location>
</feature>
<evidence type="ECO:0000313" key="3">
    <source>
        <dbReference type="Proteomes" id="UP000077521"/>
    </source>
</evidence>
<feature type="compositionally biased region" description="Basic and acidic residues" evidence="1">
    <location>
        <begin position="414"/>
        <end position="423"/>
    </location>
</feature>
<sequence length="873" mass="91633">MVAASTSRRGLSEDALSDAGSAAADITLQVPDGAEEGLHPSSGGGGKQMLRPRKSGLFYPSSTLAAHSNQKPFSKSAAKRESVLALGSIGHLQHLFSKQGIANKQRPQMAGNLTLAIGHAGESALLLQESPPSSPTFAGGRADALSALEGISPPSSSDQHHQQQHILVLPPSPTPPQNKRLPYPDVQRPTDVDPEALLPDVIQALDETCQQWDLIGLLKSSYRSTNSEGGHASNRNSAVVDNSAFLASSSSSSGAVIGAAAPAMERTGSVGASGTGADHTVDVLDLIKNTTKTIRRVRAYLLAFPADVLATRLAEHAGLALTQVEAAALVPKKTQKHAFRRMSSYSQLPRAEPRASFSGSSFGPSSSAAATAASGSSASASIIAAMGAGAGAGVNGVSGTMASQNSSPVKRRPVTREASESDARSSTGHESSVQGHSAATGTASVSPTNSPSRAKMLDDPLAVIRKSALDVLGMLRQLEESHRLPPDDPAYAVSSSSSQKASNHRRASALEGLQEPSTNSSLFLGAAAGTASKARAFSTDVPGTSATANGNASSSSSTMAAGAAEAEQQDRDGESGFLYRQGVRADALQEERITVRSYVDTVDYVLSAILNERRGGSSGGPGARSRSRVSHHTGSEHGGSSRSSSVIGFVQSSAGAVGMSVEEEQDDGMEDLDSDYEDGFGLKNPVRWNWHGRVSGGLKQRLLILFDEILTSDLRLHLRSKGSDSASILSTLADGHLLCLAYNAALRRSRRPWGFIREEDIHALVGNTVPAEASKWTFRKIDNLRNLAAALRLRYAVVADELAAVDLDRDWDEQSLHRQRQSQGDPRSSEEGPKKVKFEPRTVARQEEGWEVALGALVAAWLKALIDEAVVAA</sequence>
<dbReference type="PANTHER" id="PTHR38702:SF1">
    <property type="entry name" value="CALPONIN-HOMOLOGY (CH) DOMAIN-CONTAINING PROTEIN"/>
    <property type="match status" value="1"/>
</dbReference>
<gene>
    <name evidence="2" type="ORF">A4X13_0g7480</name>
</gene>
<feature type="compositionally biased region" description="Polar residues" evidence="1">
    <location>
        <begin position="424"/>
        <end position="452"/>
    </location>
</feature>
<feature type="compositionally biased region" description="Low complexity" evidence="1">
    <location>
        <begin position="545"/>
        <end position="566"/>
    </location>
</feature>
<proteinExistence type="predicted"/>
<feature type="region of interest" description="Disordered" evidence="1">
    <location>
        <begin position="399"/>
        <end position="455"/>
    </location>
</feature>
<feature type="compositionally biased region" description="Low complexity" evidence="1">
    <location>
        <begin position="13"/>
        <end position="25"/>
    </location>
</feature>
<dbReference type="EMBL" id="LWDF02000938">
    <property type="protein sequence ID" value="KAE8241293.1"/>
    <property type="molecule type" value="Genomic_DNA"/>
</dbReference>
<feature type="compositionally biased region" description="Low complexity" evidence="1">
    <location>
        <begin position="355"/>
        <end position="370"/>
    </location>
</feature>